<reference evidence="7 8" key="1">
    <citation type="submission" date="2021-10" db="EMBL/GenBank/DDBJ databases">
        <title>Collection of gut derived symbiotic bacterial strains cultured from healthy donors.</title>
        <authorList>
            <person name="Lin H."/>
            <person name="Littmann E."/>
            <person name="Kohout C."/>
            <person name="Pamer E.G."/>
        </authorList>
    </citation>
    <scope>NUCLEOTIDE SEQUENCE [LARGE SCALE GENOMIC DNA]</scope>
    <source>
        <strain evidence="7 8">DFI.1.165</strain>
    </source>
</reference>
<feature type="transmembrane region" description="Helical" evidence="5">
    <location>
        <begin position="212"/>
        <end position="233"/>
    </location>
</feature>
<feature type="transmembrane region" description="Helical" evidence="5">
    <location>
        <begin position="20"/>
        <end position="42"/>
    </location>
</feature>
<keyword evidence="3 5" id="KW-1133">Transmembrane helix</keyword>
<evidence type="ECO:0000256" key="3">
    <source>
        <dbReference type="ARBA" id="ARBA00022989"/>
    </source>
</evidence>
<evidence type="ECO:0000256" key="2">
    <source>
        <dbReference type="ARBA" id="ARBA00022692"/>
    </source>
</evidence>
<evidence type="ECO:0000256" key="5">
    <source>
        <dbReference type="SAM" id="Phobius"/>
    </source>
</evidence>
<comment type="caution">
    <text evidence="7">The sequence shown here is derived from an EMBL/GenBank/DDBJ whole genome shotgun (WGS) entry which is preliminary data.</text>
</comment>
<evidence type="ECO:0000313" key="8">
    <source>
        <dbReference type="Proteomes" id="UP001299546"/>
    </source>
</evidence>
<dbReference type="PANTHER" id="PTHR43471:SF1">
    <property type="entry name" value="ABC TRANSPORTER PERMEASE PROTEIN NOSY-RELATED"/>
    <property type="match status" value="1"/>
</dbReference>
<evidence type="ECO:0000313" key="7">
    <source>
        <dbReference type="EMBL" id="MCB7387316.1"/>
    </source>
</evidence>
<name>A0ABS8DFX5_9FIRM</name>
<dbReference type="EMBL" id="JAJCIS010000003">
    <property type="protein sequence ID" value="MCB7387316.1"/>
    <property type="molecule type" value="Genomic_DNA"/>
</dbReference>
<feature type="domain" description="ABC-2 type transporter transmembrane" evidence="6">
    <location>
        <begin position="44"/>
        <end position="231"/>
    </location>
</feature>
<feature type="transmembrane region" description="Helical" evidence="5">
    <location>
        <begin position="159"/>
        <end position="176"/>
    </location>
</feature>
<keyword evidence="2 5" id="KW-0812">Transmembrane</keyword>
<evidence type="ECO:0000259" key="6">
    <source>
        <dbReference type="Pfam" id="PF12698"/>
    </source>
</evidence>
<dbReference type="PANTHER" id="PTHR43471">
    <property type="entry name" value="ABC TRANSPORTER PERMEASE"/>
    <property type="match status" value="1"/>
</dbReference>
<dbReference type="Pfam" id="PF12698">
    <property type="entry name" value="ABC2_membrane_3"/>
    <property type="match status" value="1"/>
</dbReference>
<evidence type="ECO:0000256" key="1">
    <source>
        <dbReference type="ARBA" id="ARBA00004141"/>
    </source>
</evidence>
<keyword evidence="4 5" id="KW-0472">Membrane</keyword>
<dbReference type="InterPro" id="IPR013525">
    <property type="entry name" value="ABC2_TM"/>
</dbReference>
<gene>
    <name evidence="7" type="ORF">LIZ65_08440</name>
</gene>
<keyword evidence="8" id="KW-1185">Reference proteome</keyword>
<feature type="transmembrane region" description="Helical" evidence="5">
    <location>
        <begin position="54"/>
        <end position="77"/>
    </location>
</feature>
<feature type="transmembrane region" description="Helical" evidence="5">
    <location>
        <begin position="128"/>
        <end position="152"/>
    </location>
</feature>
<dbReference type="Proteomes" id="UP001299546">
    <property type="component" value="Unassembled WGS sequence"/>
</dbReference>
<sequence>MSISMRKLKTLYKRDIVDYLRTPSIAVCSLMPLLFIIFYKNIGVPNAAGNETEFLLNFGMMLNSTMCAIMIPSTTISEEKEKFTLRTLMLSNVNAMEFFLSKILMTTTITFLGNLVAFILAGADTVQLPAYIISTLFGNSCVIVLSAVIGILSRDQMSCSVIQIPVMLLFLMPPMFAEASKVLEMLAKVVPYGAMLQLFYQLRGPMKAAKIASACGVLTVWLVVSVVLFAYFYKKKGTDN</sequence>
<dbReference type="RefSeq" id="WP_066734287.1">
    <property type="nucleotide sequence ID" value="NZ_JAJCIQ010000003.1"/>
</dbReference>
<feature type="transmembrane region" description="Helical" evidence="5">
    <location>
        <begin position="98"/>
        <end position="122"/>
    </location>
</feature>
<organism evidence="7 8">
    <name type="scientific">Bariatricus massiliensis</name>
    <dbReference type="NCBI Taxonomy" id="1745713"/>
    <lineage>
        <taxon>Bacteria</taxon>
        <taxon>Bacillati</taxon>
        <taxon>Bacillota</taxon>
        <taxon>Clostridia</taxon>
        <taxon>Lachnospirales</taxon>
        <taxon>Lachnospiraceae</taxon>
        <taxon>Bariatricus</taxon>
    </lineage>
</organism>
<accession>A0ABS8DFX5</accession>
<proteinExistence type="predicted"/>
<protein>
    <submittedName>
        <fullName evidence="7">ABC transporter permease</fullName>
    </submittedName>
</protein>
<evidence type="ECO:0000256" key="4">
    <source>
        <dbReference type="ARBA" id="ARBA00023136"/>
    </source>
</evidence>
<comment type="subcellular location">
    <subcellularLocation>
        <location evidence="1">Membrane</location>
        <topology evidence="1">Multi-pass membrane protein</topology>
    </subcellularLocation>
</comment>